<comment type="caution">
    <text evidence="10">The sequence shown here is derived from an EMBL/GenBank/DDBJ whole genome shotgun (WGS) entry which is preliminary data.</text>
</comment>
<proteinExistence type="inferred from homology"/>
<evidence type="ECO:0000256" key="2">
    <source>
        <dbReference type="ARBA" id="ARBA00010892"/>
    </source>
</evidence>
<evidence type="ECO:0000256" key="8">
    <source>
        <dbReference type="RuleBase" id="RU362101"/>
    </source>
</evidence>
<dbReference type="EMBL" id="MCFC01000088">
    <property type="protein sequence ID" value="ORY22758.1"/>
    <property type="molecule type" value="Genomic_DNA"/>
</dbReference>
<keyword evidence="6 8" id="KW-1133">Transmembrane helix</keyword>
<feature type="transmembrane region" description="Helical" evidence="8">
    <location>
        <begin position="242"/>
        <end position="267"/>
    </location>
</feature>
<protein>
    <recommendedName>
        <fullName evidence="8">Nickel/cobalt efflux system</fullName>
    </recommendedName>
</protein>
<dbReference type="AlphaFoldDB" id="A0A1Y2AJL2"/>
<gene>
    <name evidence="10" type="ORF">BCR39DRAFT_550851</name>
</gene>
<feature type="transmembrane region" description="Helical" evidence="8">
    <location>
        <begin position="47"/>
        <end position="64"/>
    </location>
</feature>
<dbReference type="GO" id="GO:0012505">
    <property type="term" value="C:endomembrane system"/>
    <property type="evidence" value="ECO:0007669"/>
    <property type="project" value="UniProtKB-SubCell"/>
</dbReference>
<feature type="transmembrane region" description="Helical" evidence="8">
    <location>
        <begin position="85"/>
        <end position="115"/>
    </location>
</feature>
<dbReference type="GO" id="GO:0005886">
    <property type="term" value="C:plasma membrane"/>
    <property type="evidence" value="ECO:0007669"/>
    <property type="project" value="UniProtKB-SubCell"/>
</dbReference>
<feature type="transmembrane region" description="Helical" evidence="8">
    <location>
        <begin position="20"/>
        <end position="41"/>
    </location>
</feature>
<dbReference type="Proteomes" id="UP000193986">
    <property type="component" value="Unassembled WGS sequence"/>
</dbReference>
<keyword evidence="3 8" id="KW-0813">Transport</keyword>
<dbReference type="PANTHER" id="PTHR31611">
    <property type="entry name" value="HIGH-AFFINITY NICKEL TRANSPORT PROTEIN NIC1"/>
    <property type="match status" value="1"/>
</dbReference>
<dbReference type="STRING" id="71784.A0A1Y2AJL2"/>
<feature type="transmembrane region" description="Helical" evidence="8">
    <location>
        <begin position="365"/>
        <end position="389"/>
    </location>
</feature>
<name>A0A1Y2AJL2_9TREE</name>
<feature type="region of interest" description="Disordered" evidence="9">
    <location>
        <begin position="305"/>
        <end position="351"/>
    </location>
</feature>
<evidence type="ECO:0000313" key="10">
    <source>
        <dbReference type="EMBL" id="ORY22758.1"/>
    </source>
</evidence>
<evidence type="ECO:0000313" key="11">
    <source>
        <dbReference type="Proteomes" id="UP000193986"/>
    </source>
</evidence>
<sequence length="464" mass="49934">MRITRFAELRHRRLTLLGRALALVSAELLANAIVWTIAGIFLSQADGLMGLALLAWTIGLRHGLDADHISAIDNATRQLVSLGQLPITCGLFFSLGHSTIVIVVNIALAISINIYDKLDRVGSVGGIVGTSISSTFLFLIAVINTYFLISTIRERRRTDRLRARGLPIDEAEQVGKIHGGGCLVRIIAPVLRAVNKPWKMYPVGVLFGFGFDTASSIALLGISAVATRGPDGETINHGKIVILPFLFTAGMTLVDSLDSVLMLYAYAAPALGTQQRRLAVFEDRKTPLPVTLPDLETPPVTVELLNSNPPTAEIEEDDVVKPTDDATKPTGLDQEQEPGQHLPEDTSTSNRQRVLNGKANTMSTLSIILTLLSILVALSISLIQIMGLIGDNCSSCTKAAQDPNGGGLAGSWWRAWGRANDQSGYIGAAIVGAFLGIVVGYYGGRWCWGKWRHRKGPSGMLHSE</sequence>
<keyword evidence="11" id="KW-1185">Reference proteome</keyword>
<dbReference type="OrthoDB" id="5197598at2759"/>
<dbReference type="InterPro" id="IPR011541">
    <property type="entry name" value="Ni/Co_transpt_high_affinity"/>
</dbReference>
<comment type="similarity">
    <text evidence="2 8">Belongs to the NiCoT transporter (TC 2.A.52) family.</text>
</comment>
<feature type="transmembrane region" description="Helical" evidence="8">
    <location>
        <begin position="201"/>
        <end position="222"/>
    </location>
</feature>
<dbReference type="PANTHER" id="PTHR31611:SF0">
    <property type="entry name" value="HIGH-AFFINITY NICKEL TRANSPORT PROTEIN NIC1"/>
    <property type="match status" value="1"/>
</dbReference>
<evidence type="ECO:0000256" key="7">
    <source>
        <dbReference type="ARBA" id="ARBA00023136"/>
    </source>
</evidence>
<dbReference type="Pfam" id="PF03824">
    <property type="entry name" value="NicO"/>
    <property type="match status" value="1"/>
</dbReference>
<keyword evidence="4" id="KW-0533">Nickel</keyword>
<feature type="transmembrane region" description="Helical" evidence="8">
    <location>
        <begin position="127"/>
        <end position="149"/>
    </location>
</feature>
<evidence type="ECO:0000256" key="9">
    <source>
        <dbReference type="SAM" id="MobiDB-lite"/>
    </source>
</evidence>
<evidence type="ECO:0000256" key="3">
    <source>
        <dbReference type="ARBA" id="ARBA00022448"/>
    </source>
</evidence>
<accession>A0A1Y2AJL2</accession>
<dbReference type="GO" id="GO:0015099">
    <property type="term" value="F:nickel cation transmembrane transporter activity"/>
    <property type="evidence" value="ECO:0007669"/>
    <property type="project" value="UniProtKB-UniRule"/>
</dbReference>
<dbReference type="InParanoid" id="A0A1Y2AJL2"/>
<comment type="subcellular location">
    <subcellularLocation>
        <location evidence="8">Cell membrane</location>
        <topology evidence="8">Multi-pass membrane protein</topology>
    </subcellularLocation>
    <subcellularLocation>
        <location evidence="1">Endomembrane system</location>
        <topology evidence="1">Multi-pass membrane protein</topology>
    </subcellularLocation>
</comment>
<keyword evidence="7 8" id="KW-0472">Membrane</keyword>
<organism evidence="10 11">
    <name type="scientific">Naematelia encephala</name>
    <dbReference type="NCBI Taxonomy" id="71784"/>
    <lineage>
        <taxon>Eukaryota</taxon>
        <taxon>Fungi</taxon>
        <taxon>Dikarya</taxon>
        <taxon>Basidiomycota</taxon>
        <taxon>Agaricomycotina</taxon>
        <taxon>Tremellomycetes</taxon>
        <taxon>Tremellales</taxon>
        <taxon>Naemateliaceae</taxon>
        <taxon>Naematelia</taxon>
    </lineage>
</organism>
<reference evidence="10 11" key="1">
    <citation type="submission" date="2016-07" db="EMBL/GenBank/DDBJ databases">
        <title>Pervasive Adenine N6-methylation of Active Genes in Fungi.</title>
        <authorList>
            <consortium name="DOE Joint Genome Institute"/>
            <person name="Mondo S.J."/>
            <person name="Dannebaum R.O."/>
            <person name="Kuo R.C."/>
            <person name="Labutti K."/>
            <person name="Haridas S."/>
            <person name="Kuo A."/>
            <person name="Salamov A."/>
            <person name="Ahrendt S.R."/>
            <person name="Lipzen A."/>
            <person name="Sullivan W."/>
            <person name="Andreopoulos W.B."/>
            <person name="Clum A."/>
            <person name="Lindquist E."/>
            <person name="Daum C."/>
            <person name="Ramamoorthy G.K."/>
            <person name="Gryganskyi A."/>
            <person name="Culley D."/>
            <person name="Magnuson J.K."/>
            <person name="James T.Y."/>
            <person name="O'Malley M.A."/>
            <person name="Stajich J.E."/>
            <person name="Spatafora J.W."/>
            <person name="Visel A."/>
            <person name="Grigoriev I.V."/>
        </authorList>
    </citation>
    <scope>NUCLEOTIDE SEQUENCE [LARGE SCALE GENOMIC DNA]</scope>
    <source>
        <strain evidence="10 11">68-887.2</strain>
    </source>
</reference>
<evidence type="ECO:0000256" key="5">
    <source>
        <dbReference type="ARBA" id="ARBA00022692"/>
    </source>
</evidence>
<dbReference type="InterPro" id="IPR004688">
    <property type="entry name" value="Ni/Co_transpt"/>
</dbReference>
<evidence type="ECO:0000256" key="6">
    <source>
        <dbReference type="ARBA" id="ARBA00022989"/>
    </source>
</evidence>
<evidence type="ECO:0000256" key="4">
    <source>
        <dbReference type="ARBA" id="ARBA00022596"/>
    </source>
</evidence>
<keyword evidence="5 8" id="KW-0812">Transmembrane</keyword>
<evidence type="ECO:0000256" key="1">
    <source>
        <dbReference type="ARBA" id="ARBA00004127"/>
    </source>
</evidence>
<feature type="transmembrane region" description="Helical" evidence="8">
    <location>
        <begin position="424"/>
        <end position="444"/>
    </location>
</feature>